<dbReference type="EMBL" id="BAAAND010000004">
    <property type="protein sequence ID" value="GAA1581479.1"/>
    <property type="molecule type" value="Genomic_DNA"/>
</dbReference>
<reference evidence="2 3" key="1">
    <citation type="journal article" date="2019" name="Int. J. Syst. Evol. Microbiol.">
        <title>The Global Catalogue of Microorganisms (GCM) 10K type strain sequencing project: providing services to taxonomists for standard genome sequencing and annotation.</title>
        <authorList>
            <consortium name="The Broad Institute Genomics Platform"/>
            <consortium name="The Broad Institute Genome Sequencing Center for Infectious Disease"/>
            <person name="Wu L."/>
            <person name="Ma J."/>
        </authorList>
    </citation>
    <scope>NUCLEOTIDE SEQUENCE [LARGE SCALE GENOMIC DNA]</scope>
    <source>
        <strain evidence="2 3">JCM 14304</strain>
    </source>
</reference>
<feature type="transmembrane region" description="Helical" evidence="1">
    <location>
        <begin position="65"/>
        <end position="84"/>
    </location>
</feature>
<keyword evidence="1" id="KW-0812">Transmembrane</keyword>
<dbReference type="Proteomes" id="UP001500190">
    <property type="component" value="Unassembled WGS sequence"/>
</dbReference>
<dbReference type="RefSeq" id="WP_344190856.1">
    <property type="nucleotide sequence ID" value="NZ_BAAAND010000004.1"/>
</dbReference>
<evidence type="ECO:0000313" key="2">
    <source>
        <dbReference type="EMBL" id="GAA1581479.1"/>
    </source>
</evidence>
<sequence>MSVAARVLVRLYPRAFRERWGAELVGEVDRAGWRGMPQLAWAIAGMWLHPAIWPADSMVERRRRAAALAVVVTAAGWLTAHAVLELTGAVPRALAHSWFLTVCDTMTFFGFLLALPVPRLRSVVRLAVLAVRRIALPVAIGAAVVVVVHRDLAVPAVVKIAVVGAWWLALTMVAGQVVRTVADVDLDAVAVPSPQRLRLGLWTTAAGLAGSGLTLLTAGGDPAGVLGGVTVLALAAAVNGTVHDLAEVRTT</sequence>
<evidence type="ECO:0000256" key="1">
    <source>
        <dbReference type="SAM" id="Phobius"/>
    </source>
</evidence>
<accession>A0ABN2DND0</accession>
<protein>
    <submittedName>
        <fullName evidence="2">Uncharacterized protein</fullName>
    </submittedName>
</protein>
<feature type="transmembrane region" description="Helical" evidence="1">
    <location>
        <begin position="199"/>
        <end position="218"/>
    </location>
</feature>
<feature type="transmembrane region" description="Helical" evidence="1">
    <location>
        <begin position="160"/>
        <end position="178"/>
    </location>
</feature>
<gene>
    <name evidence="2" type="ORF">GCM10009742_27650</name>
</gene>
<keyword evidence="1" id="KW-1133">Transmembrane helix</keyword>
<feature type="transmembrane region" description="Helical" evidence="1">
    <location>
        <begin position="96"/>
        <end position="115"/>
    </location>
</feature>
<proteinExistence type="predicted"/>
<keyword evidence="3" id="KW-1185">Reference proteome</keyword>
<organism evidence="2 3">
    <name type="scientific">Kribbella karoonensis</name>
    <dbReference type="NCBI Taxonomy" id="324851"/>
    <lineage>
        <taxon>Bacteria</taxon>
        <taxon>Bacillati</taxon>
        <taxon>Actinomycetota</taxon>
        <taxon>Actinomycetes</taxon>
        <taxon>Propionibacteriales</taxon>
        <taxon>Kribbellaceae</taxon>
        <taxon>Kribbella</taxon>
    </lineage>
</organism>
<evidence type="ECO:0000313" key="3">
    <source>
        <dbReference type="Proteomes" id="UP001500190"/>
    </source>
</evidence>
<comment type="caution">
    <text evidence="2">The sequence shown here is derived from an EMBL/GenBank/DDBJ whole genome shotgun (WGS) entry which is preliminary data.</text>
</comment>
<name>A0ABN2DND0_9ACTN</name>
<feature type="transmembrane region" description="Helical" evidence="1">
    <location>
        <begin position="127"/>
        <end position="148"/>
    </location>
</feature>
<feature type="transmembrane region" description="Helical" evidence="1">
    <location>
        <begin position="224"/>
        <end position="242"/>
    </location>
</feature>
<keyword evidence="1" id="KW-0472">Membrane</keyword>